<sequence>MKQEEERLLAHVQEYPSDHSQYDPLPSILVKYLYIGHFLARWGARMWEFSVGLYMINVWPESLLFAATYGVVESASTALFGPLVGRWVDRFSYVKVGLWK</sequence>
<dbReference type="EMBL" id="PDCK01000041">
    <property type="protein sequence ID" value="PRQ42785.1"/>
    <property type="molecule type" value="Genomic_DNA"/>
</dbReference>
<protein>
    <recommendedName>
        <fullName evidence="7">Solute carrier family 40 member</fullName>
    </recommendedName>
</protein>
<dbReference type="Proteomes" id="UP000238479">
    <property type="component" value="Chromosome 3"/>
</dbReference>
<gene>
    <name evidence="8" type="ORF">RchiOBHm_Chr3g0461431</name>
</gene>
<evidence type="ECO:0000313" key="8">
    <source>
        <dbReference type="EMBL" id="PRQ42785.1"/>
    </source>
</evidence>
<dbReference type="GO" id="GO:0016020">
    <property type="term" value="C:membrane"/>
    <property type="evidence" value="ECO:0007669"/>
    <property type="project" value="UniProtKB-SubCell"/>
</dbReference>
<dbReference type="InterPro" id="IPR036259">
    <property type="entry name" value="MFS_trans_sf"/>
</dbReference>
<evidence type="ECO:0000256" key="6">
    <source>
        <dbReference type="ARBA" id="ARBA00023136"/>
    </source>
</evidence>
<keyword evidence="5" id="KW-1133">Transmembrane helix</keyword>
<keyword evidence="3 7" id="KW-0813">Transport</keyword>
<accession>A0A2P6R8M5</accession>
<reference evidence="8 9" key="1">
    <citation type="journal article" date="2018" name="Nat. Genet.">
        <title>The Rosa genome provides new insights in the design of modern roses.</title>
        <authorList>
            <person name="Bendahmane M."/>
        </authorList>
    </citation>
    <scope>NUCLEOTIDE SEQUENCE [LARGE SCALE GENOMIC DNA]</scope>
    <source>
        <strain evidence="9">cv. Old Blush</strain>
    </source>
</reference>
<dbReference type="InterPro" id="IPR009716">
    <property type="entry name" value="Ferroportin-1"/>
</dbReference>
<dbReference type="AlphaFoldDB" id="A0A2P6R8M5"/>
<comment type="function">
    <text evidence="7">May be involved in iron transport and iron homeostasis.</text>
</comment>
<dbReference type="PANTHER" id="PTHR11660">
    <property type="entry name" value="SOLUTE CARRIER FAMILY 40 MEMBER"/>
    <property type="match status" value="1"/>
</dbReference>
<dbReference type="GO" id="GO:0005381">
    <property type="term" value="F:iron ion transmembrane transporter activity"/>
    <property type="evidence" value="ECO:0007669"/>
    <property type="project" value="UniProtKB-UniRule"/>
</dbReference>
<evidence type="ECO:0000256" key="5">
    <source>
        <dbReference type="ARBA" id="ARBA00022989"/>
    </source>
</evidence>
<keyword evidence="6" id="KW-0472">Membrane</keyword>
<keyword evidence="9" id="KW-1185">Reference proteome</keyword>
<dbReference type="Gramene" id="PRQ42785">
    <property type="protein sequence ID" value="PRQ42785"/>
    <property type="gene ID" value="RchiOBHm_Chr3g0461431"/>
</dbReference>
<dbReference type="PANTHER" id="PTHR11660:SF57">
    <property type="entry name" value="SOLUTE CARRIER FAMILY 40 MEMBER"/>
    <property type="match status" value="1"/>
</dbReference>
<evidence type="ECO:0000256" key="7">
    <source>
        <dbReference type="RuleBase" id="RU365065"/>
    </source>
</evidence>
<evidence type="ECO:0000256" key="4">
    <source>
        <dbReference type="ARBA" id="ARBA00022692"/>
    </source>
</evidence>
<evidence type="ECO:0000313" key="9">
    <source>
        <dbReference type="Proteomes" id="UP000238479"/>
    </source>
</evidence>
<organism evidence="8 9">
    <name type="scientific">Rosa chinensis</name>
    <name type="common">China rose</name>
    <dbReference type="NCBI Taxonomy" id="74649"/>
    <lineage>
        <taxon>Eukaryota</taxon>
        <taxon>Viridiplantae</taxon>
        <taxon>Streptophyta</taxon>
        <taxon>Embryophyta</taxon>
        <taxon>Tracheophyta</taxon>
        <taxon>Spermatophyta</taxon>
        <taxon>Magnoliopsida</taxon>
        <taxon>eudicotyledons</taxon>
        <taxon>Gunneridae</taxon>
        <taxon>Pentapetalae</taxon>
        <taxon>rosids</taxon>
        <taxon>fabids</taxon>
        <taxon>Rosales</taxon>
        <taxon>Rosaceae</taxon>
        <taxon>Rosoideae</taxon>
        <taxon>Rosoideae incertae sedis</taxon>
        <taxon>Rosa</taxon>
    </lineage>
</organism>
<dbReference type="SUPFAM" id="SSF103473">
    <property type="entry name" value="MFS general substrate transporter"/>
    <property type="match status" value="1"/>
</dbReference>
<comment type="similarity">
    <text evidence="2 7">Belongs to the ferroportin (FP) (TC 2.A.100) family. SLC40A subfamily.</text>
</comment>
<keyword evidence="4" id="KW-0812">Transmembrane</keyword>
<dbReference type="Pfam" id="PF06963">
    <property type="entry name" value="FPN1"/>
    <property type="match status" value="1"/>
</dbReference>
<evidence type="ECO:0000256" key="3">
    <source>
        <dbReference type="ARBA" id="ARBA00022448"/>
    </source>
</evidence>
<name>A0A2P6R8M5_ROSCH</name>
<evidence type="ECO:0000256" key="2">
    <source>
        <dbReference type="ARBA" id="ARBA00006279"/>
    </source>
</evidence>
<proteinExistence type="inferred from homology"/>
<comment type="subcellular location">
    <subcellularLocation>
        <location evidence="1 7">Membrane</location>
        <topology evidence="1 7">Multi-pass membrane protein</topology>
    </subcellularLocation>
</comment>
<keyword evidence="7" id="KW-0406">Ion transport</keyword>
<evidence type="ECO:0000256" key="1">
    <source>
        <dbReference type="ARBA" id="ARBA00004141"/>
    </source>
</evidence>
<comment type="caution">
    <text evidence="8">The sequence shown here is derived from an EMBL/GenBank/DDBJ whole genome shotgun (WGS) entry which is preliminary data.</text>
</comment>